<organism evidence="1 2">
    <name type="scientific">Rhizobium rhizogenes NBRC 13257</name>
    <dbReference type="NCBI Taxonomy" id="1220581"/>
    <lineage>
        <taxon>Bacteria</taxon>
        <taxon>Pseudomonadati</taxon>
        <taxon>Pseudomonadota</taxon>
        <taxon>Alphaproteobacteria</taxon>
        <taxon>Hyphomicrobiales</taxon>
        <taxon>Rhizobiaceae</taxon>
        <taxon>Rhizobium/Agrobacterium group</taxon>
        <taxon>Rhizobium</taxon>
    </lineage>
</organism>
<gene>
    <name evidence="1" type="ORF">RRH01S_03_03650</name>
</gene>
<dbReference type="EMBL" id="BAYX01000003">
    <property type="protein sequence ID" value="GAJ92292.1"/>
    <property type="molecule type" value="Genomic_DNA"/>
</dbReference>
<reference evidence="1 2" key="1">
    <citation type="submission" date="2014-05" db="EMBL/GenBank/DDBJ databases">
        <title>Whole genome shotgun sequence of Rhizobium rhizogenes NBRC 13257.</title>
        <authorList>
            <person name="Katano-Makiyama Y."/>
            <person name="Hosoyama A."/>
            <person name="Hashimoto M."/>
            <person name="Hosoyama Y."/>
            <person name="Noguchi M."/>
            <person name="Tsuchikane K."/>
            <person name="Kimura A."/>
            <person name="Ohji S."/>
            <person name="Ichikawa N."/>
            <person name="Yamazoe A."/>
            <person name="Fujita N."/>
        </authorList>
    </citation>
    <scope>NUCLEOTIDE SEQUENCE [LARGE SCALE GENOMIC DNA]</scope>
    <source>
        <strain evidence="1 2">NBRC 13257</strain>
    </source>
</reference>
<sequence length="99" mass="10892">MSMDCTRTGEALLAGAGCPPPYHQNCNFRLDRAGSNEWEITVLSPSAQAWVRDEICYPLGQSLGDSFRVDILSANQFMKQAQARGFRSEFVGTGGKDLF</sequence>
<name>A0AA87U3B9_RHIRH</name>
<protein>
    <submittedName>
        <fullName evidence="1">Uncharacterized protein</fullName>
    </submittedName>
</protein>
<dbReference type="RefSeq" id="WP_037222128.1">
    <property type="nucleotide sequence ID" value="NZ_BAYX01000003.1"/>
</dbReference>
<comment type="caution">
    <text evidence="1">The sequence shown here is derived from an EMBL/GenBank/DDBJ whole genome shotgun (WGS) entry which is preliminary data.</text>
</comment>
<evidence type="ECO:0000313" key="2">
    <source>
        <dbReference type="Proteomes" id="UP000026941"/>
    </source>
</evidence>
<dbReference type="Proteomes" id="UP000026941">
    <property type="component" value="Unassembled WGS sequence"/>
</dbReference>
<proteinExistence type="predicted"/>
<dbReference type="AlphaFoldDB" id="A0AA87U3B9"/>
<evidence type="ECO:0000313" key="1">
    <source>
        <dbReference type="EMBL" id="GAJ92292.1"/>
    </source>
</evidence>
<accession>A0AA87U3B9</accession>